<evidence type="ECO:0000259" key="1">
    <source>
        <dbReference type="Pfam" id="PF12697"/>
    </source>
</evidence>
<proteinExistence type="predicted"/>
<dbReference type="Pfam" id="PF12697">
    <property type="entry name" value="Abhydrolase_6"/>
    <property type="match status" value="1"/>
</dbReference>
<sequence>MTSSNRVSTKLYIPHTSDPNCSIVGVLEQVSDTTVRDEAESEKKIALILHGVGGHKDYLFLKRLALRLPMDSFRFDFRGNHETPGVWRQGALAEDVVDVRVVVDYLKANYGYKVDLVVGHSRGSIVAFKWICTTEEGRKISGFVNASGRYRMPKILESPGVNVWQENIAKQGYHLWTATVARKPFTAKIYREDLEAFTNWDTSFVWNQFPQSIDVLTIHGLSDPVVRPYDAIIYTRALGPRTPGTTNIHLMEDADHNFTGRQDEVVQAVLEWWDTKQHSNGSLKTGVWLSGIRGKL</sequence>
<protein>
    <recommendedName>
        <fullName evidence="1">AB hydrolase-1 domain-containing protein</fullName>
    </recommendedName>
</protein>
<feature type="domain" description="AB hydrolase-1" evidence="1">
    <location>
        <begin position="47"/>
        <end position="268"/>
    </location>
</feature>
<evidence type="ECO:0000313" key="3">
    <source>
        <dbReference type="Proteomes" id="UP000559256"/>
    </source>
</evidence>
<reference evidence="2 3" key="1">
    <citation type="journal article" date="2020" name="ISME J.">
        <title>Uncovering the hidden diversity of litter-decomposition mechanisms in mushroom-forming fungi.</title>
        <authorList>
            <person name="Floudas D."/>
            <person name="Bentzer J."/>
            <person name="Ahren D."/>
            <person name="Johansson T."/>
            <person name="Persson P."/>
            <person name="Tunlid A."/>
        </authorList>
    </citation>
    <scope>NUCLEOTIDE SEQUENCE [LARGE SCALE GENOMIC DNA]</scope>
    <source>
        <strain evidence="2 3">CBS 291.85</strain>
    </source>
</reference>
<dbReference type="Proteomes" id="UP000559256">
    <property type="component" value="Unassembled WGS sequence"/>
</dbReference>
<dbReference type="EMBL" id="JAACJM010000327">
    <property type="protein sequence ID" value="KAF5331300.1"/>
    <property type="molecule type" value="Genomic_DNA"/>
</dbReference>
<dbReference type="PANTHER" id="PTHR42886:SF53">
    <property type="entry name" value="ALPHA_BETA-HYDROLASES SUPERFAMILY PROTEIN"/>
    <property type="match status" value="1"/>
</dbReference>
<accession>A0A8H5FBW1</accession>
<dbReference type="AlphaFoldDB" id="A0A8H5FBW1"/>
<gene>
    <name evidence="2" type="ORF">D9758_015806</name>
</gene>
<dbReference type="InterPro" id="IPR029058">
    <property type="entry name" value="AB_hydrolase_fold"/>
</dbReference>
<keyword evidence="3" id="KW-1185">Reference proteome</keyword>
<dbReference type="SUPFAM" id="SSF53474">
    <property type="entry name" value="alpha/beta-Hydrolases"/>
    <property type="match status" value="1"/>
</dbReference>
<dbReference type="Gene3D" id="3.40.50.1820">
    <property type="entry name" value="alpha/beta hydrolase"/>
    <property type="match status" value="1"/>
</dbReference>
<name>A0A8H5FBW1_9AGAR</name>
<evidence type="ECO:0000313" key="2">
    <source>
        <dbReference type="EMBL" id="KAF5331300.1"/>
    </source>
</evidence>
<dbReference type="OrthoDB" id="9988524at2759"/>
<dbReference type="InterPro" id="IPR000073">
    <property type="entry name" value="AB_hydrolase_1"/>
</dbReference>
<comment type="caution">
    <text evidence="2">The sequence shown here is derived from an EMBL/GenBank/DDBJ whole genome shotgun (WGS) entry which is preliminary data.</text>
</comment>
<organism evidence="2 3">
    <name type="scientific">Tetrapyrgos nigripes</name>
    <dbReference type="NCBI Taxonomy" id="182062"/>
    <lineage>
        <taxon>Eukaryota</taxon>
        <taxon>Fungi</taxon>
        <taxon>Dikarya</taxon>
        <taxon>Basidiomycota</taxon>
        <taxon>Agaricomycotina</taxon>
        <taxon>Agaricomycetes</taxon>
        <taxon>Agaricomycetidae</taxon>
        <taxon>Agaricales</taxon>
        <taxon>Marasmiineae</taxon>
        <taxon>Marasmiaceae</taxon>
        <taxon>Tetrapyrgos</taxon>
    </lineage>
</organism>
<dbReference type="PANTHER" id="PTHR42886">
    <property type="entry name" value="RE40534P-RELATED"/>
    <property type="match status" value="1"/>
</dbReference>